<name>A0ABV7HMF9_9GAMM</name>
<evidence type="ECO:0000259" key="5">
    <source>
        <dbReference type="PROSITE" id="PS50931"/>
    </source>
</evidence>
<evidence type="ECO:0000256" key="4">
    <source>
        <dbReference type="ARBA" id="ARBA00023163"/>
    </source>
</evidence>
<dbReference type="Pfam" id="PF00126">
    <property type="entry name" value="HTH_1"/>
    <property type="match status" value="1"/>
</dbReference>
<evidence type="ECO:0000313" key="6">
    <source>
        <dbReference type="EMBL" id="MFC3155039.1"/>
    </source>
</evidence>
<dbReference type="CDD" id="cd05466">
    <property type="entry name" value="PBP2_LTTR_substrate"/>
    <property type="match status" value="1"/>
</dbReference>
<proteinExistence type="inferred from homology"/>
<dbReference type="Gene3D" id="3.40.190.290">
    <property type="match status" value="1"/>
</dbReference>
<dbReference type="SUPFAM" id="SSF46785">
    <property type="entry name" value="Winged helix' DNA-binding domain"/>
    <property type="match status" value="1"/>
</dbReference>
<dbReference type="InterPro" id="IPR005119">
    <property type="entry name" value="LysR_subst-bd"/>
</dbReference>
<evidence type="ECO:0000256" key="3">
    <source>
        <dbReference type="ARBA" id="ARBA00023125"/>
    </source>
</evidence>
<keyword evidence="2" id="KW-0805">Transcription regulation</keyword>
<sequence>MLNPQWLRSFTVLAEVGSFTRTAEQLKLTQAAVSQHINHLEQQLGPLLIRRTRQIDLTPAGHSLLAYCAELEQAGQRLTLRLSGGEQSKGQVSLVTPGSSGLFLYPLLLELQSAHPGLAIHHKFAPDTDVLNAVLNNEYEIGLLSTKPDNPHVAVSHFAQEPLELVTPAGATVNSWQDLQRLGFIDHPDGRSMATRILSRAYPNAGGIRDIPVHGFINQVGLILEPVARGLGFTVLPRYARKAFVRNEAISVAEFDYTAMDTLWLIHRAEWPLSARAKYALDHLKQKLVNMELM</sequence>
<dbReference type="InterPro" id="IPR036390">
    <property type="entry name" value="WH_DNA-bd_sf"/>
</dbReference>
<keyword evidence="4" id="KW-0804">Transcription</keyword>
<dbReference type="EMBL" id="JBHRTL010000006">
    <property type="protein sequence ID" value="MFC3155039.1"/>
    <property type="molecule type" value="Genomic_DNA"/>
</dbReference>
<comment type="caution">
    <text evidence="6">The sequence shown here is derived from an EMBL/GenBank/DDBJ whole genome shotgun (WGS) entry which is preliminary data.</text>
</comment>
<keyword evidence="3" id="KW-0238">DNA-binding</keyword>
<accession>A0ABV7HMF9</accession>
<keyword evidence="7" id="KW-1185">Reference proteome</keyword>
<evidence type="ECO:0000256" key="2">
    <source>
        <dbReference type="ARBA" id="ARBA00023015"/>
    </source>
</evidence>
<dbReference type="InterPro" id="IPR036388">
    <property type="entry name" value="WH-like_DNA-bd_sf"/>
</dbReference>
<dbReference type="SUPFAM" id="SSF53850">
    <property type="entry name" value="Periplasmic binding protein-like II"/>
    <property type="match status" value="1"/>
</dbReference>
<gene>
    <name evidence="6" type="ORF">ACFOEB_07490</name>
</gene>
<evidence type="ECO:0000256" key="1">
    <source>
        <dbReference type="ARBA" id="ARBA00009437"/>
    </source>
</evidence>
<dbReference type="Pfam" id="PF03466">
    <property type="entry name" value="LysR_substrate"/>
    <property type="match status" value="1"/>
</dbReference>
<organism evidence="6 7">
    <name type="scientific">Gilvimarinus japonicus</name>
    <dbReference type="NCBI Taxonomy" id="1796469"/>
    <lineage>
        <taxon>Bacteria</taxon>
        <taxon>Pseudomonadati</taxon>
        <taxon>Pseudomonadota</taxon>
        <taxon>Gammaproteobacteria</taxon>
        <taxon>Cellvibrionales</taxon>
        <taxon>Cellvibrionaceae</taxon>
        <taxon>Gilvimarinus</taxon>
    </lineage>
</organism>
<dbReference type="RefSeq" id="WP_339615190.1">
    <property type="nucleotide sequence ID" value="NZ_AP031500.1"/>
</dbReference>
<evidence type="ECO:0000313" key="7">
    <source>
        <dbReference type="Proteomes" id="UP001595548"/>
    </source>
</evidence>
<comment type="similarity">
    <text evidence="1">Belongs to the LysR transcriptional regulatory family.</text>
</comment>
<dbReference type="PROSITE" id="PS50931">
    <property type="entry name" value="HTH_LYSR"/>
    <property type="match status" value="1"/>
</dbReference>
<feature type="domain" description="HTH lysR-type" evidence="5">
    <location>
        <begin position="2"/>
        <end position="58"/>
    </location>
</feature>
<dbReference type="InterPro" id="IPR000847">
    <property type="entry name" value="LysR_HTH_N"/>
</dbReference>
<dbReference type="PRINTS" id="PR00039">
    <property type="entry name" value="HTHLYSR"/>
</dbReference>
<dbReference type="PANTHER" id="PTHR30126">
    <property type="entry name" value="HTH-TYPE TRANSCRIPTIONAL REGULATOR"/>
    <property type="match status" value="1"/>
</dbReference>
<reference evidence="7" key="1">
    <citation type="journal article" date="2019" name="Int. J. Syst. Evol. Microbiol.">
        <title>The Global Catalogue of Microorganisms (GCM) 10K type strain sequencing project: providing services to taxonomists for standard genome sequencing and annotation.</title>
        <authorList>
            <consortium name="The Broad Institute Genomics Platform"/>
            <consortium name="The Broad Institute Genome Sequencing Center for Infectious Disease"/>
            <person name="Wu L."/>
            <person name="Ma J."/>
        </authorList>
    </citation>
    <scope>NUCLEOTIDE SEQUENCE [LARGE SCALE GENOMIC DNA]</scope>
    <source>
        <strain evidence="7">KCTC 52141</strain>
    </source>
</reference>
<dbReference type="Proteomes" id="UP001595548">
    <property type="component" value="Unassembled WGS sequence"/>
</dbReference>
<dbReference type="Gene3D" id="1.10.10.10">
    <property type="entry name" value="Winged helix-like DNA-binding domain superfamily/Winged helix DNA-binding domain"/>
    <property type="match status" value="1"/>
</dbReference>
<dbReference type="PANTHER" id="PTHR30126:SF99">
    <property type="entry name" value="TRANSCRIPTIONAL REGULATOR LYSR FAMILY"/>
    <property type="match status" value="1"/>
</dbReference>
<protein>
    <submittedName>
        <fullName evidence="6">LysR family transcriptional regulator</fullName>
    </submittedName>
</protein>